<evidence type="ECO:0000313" key="3">
    <source>
        <dbReference type="Proteomes" id="UP000735302"/>
    </source>
</evidence>
<feature type="compositionally biased region" description="Acidic residues" evidence="1">
    <location>
        <begin position="126"/>
        <end position="138"/>
    </location>
</feature>
<feature type="region of interest" description="Disordered" evidence="1">
    <location>
        <begin position="74"/>
        <end position="155"/>
    </location>
</feature>
<reference evidence="2 3" key="1">
    <citation type="journal article" date="2021" name="Elife">
        <title>Chloroplast acquisition without the gene transfer in kleptoplastic sea slugs, Plakobranchus ocellatus.</title>
        <authorList>
            <person name="Maeda T."/>
            <person name="Takahashi S."/>
            <person name="Yoshida T."/>
            <person name="Shimamura S."/>
            <person name="Takaki Y."/>
            <person name="Nagai Y."/>
            <person name="Toyoda A."/>
            <person name="Suzuki Y."/>
            <person name="Arimoto A."/>
            <person name="Ishii H."/>
            <person name="Satoh N."/>
            <person name="Nishiyama T."/>
            <person name="Hasebe M."/>
            <person name="Maruyama T."/>
            <person name="Minagawa J."/>
            <person name="Obokata J."/>
            <person name="Shigenobu S."/>
        </authorList>
    </citation>
    <scope>NUCLEOTIDE SEQUENCE [LARGE SCALE GENOMIC DNA]</scope>
</reference>
<feature type="compositionally biased region" description="Acidic residues" evidence="1">
    <location>
        <begin position="145"/>
        <end position="155"/>
    </location>
</feature>
<dbReference type="EMBL" id="BLXT01004960">
    <property type="protein sequence ID" value="GFO18493.1"/>
    <property type="molecule type" value="Genomic_DNA"/>
</dbReference>
<proteinExistence type="predicted"/>
<dbReference type="Proteomes" id="UP000735302">
    <property type="component" value="Unassembled WGS sequence"/>
</dbReference>
<feature type="compositionally biased region" description="Acidic residues" evidence="1">
    <location>
        <begin position="10"/>
        <end position="27"/>
    </location>
</feature>
<evidence type="ECO:0000256" key="1">
    <source>
        <dbReference type="SAM" id="MobiDB-lite"/>
    </source>
</evidence>
<accession>A0AAV4BI54</accession>
<sequence>MLARRRENEGAEDEDGDKDEDDEDDEEKKEPDKSISGNTAAFVPEHSPVAVISVTWPGEVAVAIDKASFTQLFDPATPEAPQMEFPIGPEVTEKDDPTPGEEAAIMTELREQGEWKLLRGKGRGENDEDDEENDDDDERDKGDAEDIEDYDENDDDYSSAFNLVVFLYFLSFNIPNRF</sequence>
<feature type="region of interest" description="Disordered" evidence="1">
    <location>
        <begin position="1"/>
        <end position="47"/>
    </location>
</feature>
<organism evidence="2 3">
    <name type="scientific">Plakobranchus ocellatus</name>
    <dbReference type="NCBI Taxonomy" id="259542"/>
    <lineage>
        <taxon>Eukaryota</taxon>
        <taxon>Metazoa</taxon>
        <taxon>Spiralia</taxon>
        <taxon>Lophotrochozoa</taxon>
        <taxon>Mollusca</taxon>
        <taxon>Gastropoda</taxon>
        <taxon>Heterobranchia</taxon>
        <taxon>Euthyneura</taxon>
        <taxon>Panpulmonata</taxon>
        <taxon>Sacoglossa</taxon>
        <taxon>Placobranchoidea</taxon>
        <taxon>Plakobranchidae</taxon>
        <taxon>Plakobranchus</taxon>
    </lineage>
</organism>
<gene>
    <name evidence="2" type="ORF">PoB_004499800</name>
</gene>
<comment type="caution">
    <text evidence="2">The sequence shown here is derived from an EMBL/GenBank/DDBJ whole genome shotgun (WGS) entry which is preliminary data.</text>
</comment>
<protein>
    <submittedName>
        <fullName evidence="2">Radial spoke head protein 4 homolog a-like</fullName>
    </submittedName>
</protein>
<keyword evidence="3" id="KW-1185">Reference proteome</keyword>
<dbReference type="AlphaFoldDB" id="A0AAV4BI54"/>
<evidence type="ECO:0000313" key="2">
    <source>
        <dbReference type="EMBL" id="GFO18493.1"/>
    </source>
</evidence>
<feature type="compositionally biased region" description="Basic and acidic residues" evidence="1">
    <location>
        <begin position="108"/>
        <end position="125"/>
    </location>
</feature>
<name>A0AAV4BI54_9GAST</name>